<evidence type="ECO:0000313" key="3">
    <source>
        <dbReference type="Proteomes" id="UP001329430"/>
    </source>
</evidence>
<evidence type="ECO:0000313" key="2">
    <source>
        <dbReference type="EMBL" id="KAK5646778.1"/>
    </source>
</evidence>
<evidence type="ECO:0000256" key="1">
    <source>
        <dbReference type="SAM" id="Coils"/>
    </source>
</evidence>
<dbReference type="InterPro" id="IPR033362">
    <property type="entry name" value="SSNA1_fam"/>
</dbReference>
<reference evidence="2 3" key="1">
    <citation type="journal article" date="2024" name="Insects">
        <title>An Improved Chromosome-Level Genome Assembly of the Firefly Pyrocoelia pectoralis.</title>
        <authorList>
            <person name="Fu X."/>
            <person name="Meyer-Rochow V.B."/>
            <person name="Ballantyne L."/>
            <person name="Zhu X."/>
        </authorList>
    </citation>
    <scope>NUCLEOTIDE SEQUENCE [LARGE SCALE GENOMIC DNA]</scope>
    <source>
        <strain evidence="2">XCY_ONT2</strain>
    </source>
</reference>
<organism evidence="2 3">
    <name type="scientific">Pyrocoelia pectoralis</name>
    <dbReference type="NCBI Taxonomy" id="417401"/>
    <lineage>
        <taxon>Eukaryota</taxon>
        <taxon>Metazoa</taxon>
        <taxon>Ecdysozoa</taxon>
        <taxon>Arthropoda</taxon>
        <taxon>Hexapoda</taxon>
        <taxon>Insecta</taxon>
        <taxon>Pterygota</taxon>
        <taxon>Neoptera</taxon>
        <taxon>Endopterygota</taxon>
        <taxon>Coleoptera</taxon>
        <taxon>Polyphaga</taxon>
        <taxon>Elateriformia</taxon>
        <taxon>Elateroidea</taxon>
        <taxon>Lampyridae</taxon>
        <taxon>Lampyrinae</taxon>
        <taxon>Pyrocoelia</taxon>
    </lineage>
</organism>
<dbReference type="PANTHER" id="PTHR28661">
    <property type="entry name" value="SJOEGREN SYNDROME NUCLEAR AUTOANTIGEN 1"/>
    <property type="match status" value="1"/>
</dbReference>
<protein>
    <submittedName>
        <fullName evidence="2">Uncharacterized protein</fullName>
    </submittedName>
</protein>
<sequence length="119" mass="13657">MSEHGASLQTYNQELVKCLEQLKIRRNDLQDVINQEETDKSILERNLRTIQDKLAKLNNNLVQHQKLRESYDQTIKDTELGFKKILESSQTLLNLALHEANKLGTITNGNSTNNHKTEG</sequence>
<feature type="coiled-coil region" evidence="1">
    <location>
        <begin position="12"/>
        <end position="74"/>
    </location>
</feature>
<accession>A0AAN7ZRX4</accession>
<dbReference type="Proteomes" id="UP001329430">
    <property type="component" value="Chromosome 3"/>
</dbReference>
<dbReference type="GO" id="GO:0036064">
    <property type="term" value="C:ciliary basal body"/>
    <property type="evidence" value="ECO:0007669"/>
    <property type="project" value="TreeGrafter"/>
</dbReference>
<gene>
    <name evidence="2" type="ORF">RI129_005242</name>
</gene>
<dbReference type="AlphaFoldDB" id="A0AAN7ZRX4"/>
<keyword evidence="1" id="KW-0175">Coiled coil</keyword>
<name>A0AAN7ZRX4_9COLE</name>
<proteinExistence type="predicted"/>
<dbReference type="GO" id="GO:0005813">
    <property type="term" value="C:centrosome"/>
    <property type="evidence" value="ECO:0007669"/>
    <property type="project" value="TreeGrafter"/>
</dbReference>
<comment type="caution">
    <text evidence="2">The sequence shown here is derived from an EMBL/GenBank/DDBJ whole genome shotgun (WGS) entry which is preliminary data.</text>
</comment>
<dbReference type="EMBL" id="JAVRBK010000003">
    <property type="protein sequence ID" value="KAK5646778.1"/>
    <property type="molecule type" value="Genomic_DNA"/>
</dbReference>
<keyword evidence="3" id="KW-1185">Reference proteome</keyword>
<dbReference type="PANTHER" id="PTHR28661:SF1">
    <property type="entry name" value="MICROTUBULE NUCLEATION FACTOR SSNA1"/>
    <property type="match status" value="1"/>
</dbReference>